<dbReference type="InterPro" id="IPR002347">
    <property type="entry name" value="SDR_fam"/>
</dbReference>
<evidence type="ECO:0000256" key="1">
    <source>
        <dbReference type="RuleBase" id="RU000363"/>
    </source>
</evidence>
<dbReference type="Proteomes" id="UP001519363">
    <property type="component" value="Unassembled WGS sequence"/>
</dbReference>
<dbReference type="PRINTS" id="PR00080">
    <property type="entry name" value="SDRFAMILY"/>
</dbReference>
<dbReference type="InterPro" id="IPR051468">
    <property type="entry name" value="Fungal_SecMetab_SDRs"/>
</dbReference>
<protein>
    <submittedName>
        <fullName evidence="2">NAD(P)-dependent dehydrogenase (Short-subunit alcohol dehydrogenase family)</fullName>
    </submittedName>
</protein>
<dbReference type="EMBL" id="JAGIOO010000001">
    <property type="protein sequence ID" value="MBP2473656.1"/>
    <property type="molecule type" value="Genomic_DNA"/>
</dbReference>
<dbReference type="SUPFAM" id="SSF51735">
    <property type="entry name" value="NAD(P)-binding Rossmann-fold domains"/>
    <property type="match status" value="1"/>
</dbReference>
<dbReference type="PRINTS" id="PR00081">
    <property type="entry name" value="GDHRDH"/>
</dbReference>
<comment type="caution">
    <text evidence="2">The sequence shown here is derived from an EMBL/GenBank/DDBJ whole genome shotgun (WGS) entry which is preliminary data.</text>
</comment>
<dbReference type="Gene3D" id="3.40.50.720">
    <property type="entry name" value="NAD(P)-binding Rossmann-like Domain"/>
    <property type="match status" value="1"/>
</dbReference>
<evidence type="ECO:0000313" key="2">
    <source>
        <dbReference type="EMBL" id="MBP2473656.1"/>
    </source>
</evidence>
<dbReference type="RefSeq" id="WP_086784514.1">
    <property type="nucleotide sequence ID" value="NZ_JAGIOO010000001.1"/>
</dbReference>
<organism evidence="2 3">
    <name type="scientific">Crossiella equi</name>
    <dbReference type="NCBI Taxonomy" id="130796"/>
    <lineage>
        <taxon>Bacteria</taxon>
        <taxon>Bacillati</taxon>
        <taxon>Actinomycetota</taxon>
        <taxon>Actinomycetes</taxon>
        <taxon>Pseudonocardiales</taxon>
        <taxon>Pseudonocardiaceae</taxon>
        <taxon>Crossiella</taxon>
    </lineage>
</organism>
<accession>A0ABS5AAP5</accession>
<dbReference type="InterPro" id="IPR036291">
    <property type="entry name" value="NAD(P)-bd_dom_sf"/>
</dbReference>
<dbReference type="Pfam" id="PF00106">
    <property type="entry name" value="adh_short"/>
    <property type="match status" value="1"/>
</dbReference>
<sequence>MSRIVLITGANRGIGLGLARSLAQDGDRVVATGRRPDALRAALDGVPADIRTLDVTDPASAAALAEQLRAEYGHLDVLVNNAAINYDPDVQAVTADLDTVRDTLGTNLFGVWQVTQALLPLLRRSAHPRIVNVSSESGSFHSEYAVDSPGYSVSKAALNMLTKTLAHELTSARFLVNAVCPGWIATDMGGPGGGPLAEGVASVAWAVRLPDGGPTGGFFRHGQPLPW</sequence>
<proteinExistence type="inferred from homology"/>
<dbReference type="PANTHER" id="PTHR43544:SF32">
    <property type="entry name" value="CHAIN DEHYDROGENASE, PUTATIVE (AFU_ORTHOLOGUE AFUA_5G01530)-RELATED"/>
    <property type="match status" value="1"/>
</dbReference>
<gene>
    <name evidence="2" type="ORF">JOF53_002528</name>
</gene>
<name>A0ABS5AAP5_9PSEU</name>
<keyword evidence="3" id="KW-1185">Reference proteome</keyword>
<reference evidence="2 3" key="1">
    <citation type="submission" date="2021-03" db="EMBL/GenBank/DDBJ databases">
        <title>Sequencing the genomes of 1000 actinobacteria strains.</title>
        <authorList>
            <person name="Klenk H.-P."/>
        </authorList>
    </citation>
    <scope>NUCLEOTIDE SEQUENCE [LARGE SCALE GENOMIC DNA]</scope>
    <source>
        <strain evidence="2 3">DSM 44580</strain>
    </source>
</reference>
<evidence type="ECO:0000313" key="3">
    <source>
        <dbReference type="Proteomes" id="UP001519363"/>
    </source>
</evidence>
<comment type="similarity">
    <text evidence="1">Belongs to the short-chain dehydrogenases/reductases (SDR) family.</text>
</comment>
<dbReference type="PANTHER" id="PTHR43544">
    <property type="entry name" value="SHORT-CHAIN DEHYDROGENASE/REDUCTASE"/>
    <property type="match status" value="1"/>
</dbReference>